<evidence type="ECO:0000256" key="1">
    <source>
        <dbReference type="ARBA" id="ARBA00004141"/>
    </source>
</evidence>
<comment type="subcellular location">
    <subcellularLocation>
        <location evidence="1">Membrane</location>
        <topology evidence="1">Multi-pass membrane protein</topology>
    </subcellularLocation>
</comment>
<gene>
    <name evidence="7" type="ORF">BCR33DRAFT_330260</name>
</gene>
<evidence type="ECO:0000256" key="5">
    <source>
        <dbReference type="SAM" id="Phobius"/>
    </source>
</evidence>
<proteinExistence type="predicted"/>
<evidence type="ECO:0000256" key="4">
    <source>
        <dbReference type="ARBA" id="ARBA00023136"/>
    </source>
</evidence>
<feature type="transmembrane region" description="Helical" evidence="5">
    <location>
        <begin position="172"/>
        <end position="192"/>
    </location>
</feature>
<feature type="transmembrane region" description="Helical" evidence="5">
    <location>
        <begin position="20"/>
        <end position="39"/>
    </location>
</feature>
<comment type="caution">
    <text evidence="7">The sequence shown here is derived from an EMBL/GenBank/DDBJ whole genome shotgun (WGS) entry which is preliminary data.</text>
</comment>
<dbReference type="Pfam" id="PF00003">
    <property type="entry name" value="7tm_3"/>
    <property type="match status" value="1"/>
</dbReference>
<dbReference type="OrthoDB" id="10506741at2759"/>
<feature type="domain" description="G-protein coupled receptors family 3 profile" evidence="6">
    <location>
        <begin position="9"/>
        <end position="188"/>
    </location>
</feature>
<dbReference type="AlphaFoldDB" id="A0A1Y2C6V5"/>
<keyword evidence="8" id="KW-1185">Reference proteome</keyword>
<evidence type="ECO:0000256" key="2">
    <source>
        <dbReference type="ARBA" id="ARBA00022692"/>
    </source>
</evidence>
<dbReference type="PROSITE" id="PS50259">
    <property type="entry name" value="G_PROTEIN_RECEP_F3_4"/>
    <property type="match status" value="1"/>
</dbReference>
<organism evidence="7 8">
    <name type="scientific">Rhizoclosmatium globosum</name>
    <dbReference type="NCBI Taxonomy" id="329046"/>
    <lineage>
        <taxon>Eukaryota</taxon>
        <taxon>Fungi</taxon>
        <taxon>Fungi incertae sedis</taxon>
        <taxon>Chytridiomycota</taxon>
        <taxon>Chytridiomycota incertae sedis</taxon>
        <taxon>Chytridiomycetes</taxon>
        <taxon>Chytridiales</taxon>
        <taxon>Chytriomycetaceae</taxon>
        <taxon>Rhizoclosmatium</taxon>
    </lineage>
</organism>
<keyword evidence="4 5" id="KW-0472">Membrane</keyword>
<protein>
    <recommendedName>
        <fullName evidence="6">G-protein coupled receptors family 3 profile domain-containing protein</fullName>
    </recommendedName>
</protein>
<evidence type="ECO:0000313" key="7">
    <source>
        <dbReference type="EMBL" id="ORY42035.1"/>
    </source>
</evidence>
<evidence type="ECO:0000313" key="8">
    <source>
        <dbReference type="Proteomes" id="UP000193642"/>
    </source>
</evidence>
<accession>A0A1Y2C6V5</accession>
<feature type="transmembrane region" description="Helical" evidence="5">
    <location>
        <begin position="143"/>
        <end position="160"/>
    </location>
</feature>
<reference evidence="7 8" key="1">
    <citation type="submission" date="2016-07" db="EMBL/GenBank/DDBJ databases">
        <title>Pervasive Adenine N6-methylation of Active Genes in Fungi.</title>
        <authorList>
            <consortium name="DOE Joint Genome Institute"/>
            <person name="Mondo S.J."/>
            <person name="Dannebaum R.O."/>
            <person name="Kuo R.C."/>
            <person name="Labutti K."/>
            <person name="Haridas S."/>
            <person name="Kuo A."/>
            <person name="Salamov A."/>
            <person name="Ahrendt S.R."/>
            <person name="Lipzen A."/>
            <person name="Sullivan W."/>
            <person name="Andreopoulos W.B."/>
            <person name="Clum A."/>
            <person name="Lindquist E."/>
            <person name="Daum C."/>
            <person name="Ramamoorthy G.K."/>
            <person name="Gryganskyi A."/>
            <person name="Culley D."/>
            <person name="Magnuson J.K."/>
            <person name="James T.Y."/>
            <person name="O'Malley M.A."/>
            <person name="Stajich J.E."/>
            <person name="Spatafora J.W."/>
            <person name="Visel A."/>
            <person name="Grigoriev I.V."/>
        </authorList>
    </citation>
    <scope>NUCLEOTIDE SEQUENCE [LARGE SCALE GENOMIC DNA]</scope>
    <source>
        <strain evidence="7 8">JEL800</strain>
    </source>
</reference>
<feature type="transmembrane region" description="Helical" evidence="5">
    <location>
        <begin position="113"/>
        <end position="131"/>
    </location>
</feature>
<dbReference type="Proteomes" id="UP000193642">
    <property type="component" value="Unassembled WGS sequence"/>
</dbReference>
<keyword evidence="2 5" id="KW-0812">Transmembrane</keyword>
<dbReference type="GO" id="GO:0004930">
    <property type="term" value="F:G protein-coupled receptor activity"/>
    <property type="evidence" value="ECO:0007669"/>
    <property type="project" value="InterPro"/>
</dbReference>
<feature type="transmembrane region" description="Helical" evidence="5">
    <location>
        <begin position="60"/>
        <end position="79"/>
    </location>
</feature>
<sequence>MNSTPLLAPNDYSCRLRPGLLAAGFGVILSTVISKNLLVARMFGEKKVQKPANEQLKFRALNAALLILEVILITIWSQLSSFKYLNLSTGNEFYVMCKLNKDHQRSVVASAVLFYYNLVLAISLLPTLYCIQFVHWEQFNESSLLIVIFVLIGITYGVVQNELSFPTFESDFKIGVCIWIATTVVLYAVLGLKLTKLLIMNKGIEDITKLRSNSFAEGSMSKYHRKSVKKSRASTLVQLDQFSYYHKVLNNTLDYCTFKFTRGKYGRWSYWLIGQPELHILRGRVWISLYSPRQIPCFCITLSTQKIITKTMLKLSMGSDVARKESTASTVKDRKSKNPEVQYDLIMEFESVEKASAFLAELTSAIDQFGVPRTSRVLESKLNDLRRQSESRGSQDV</sequence>
<name>A0A1Y2C6V5_9FUNG</name>
<dbReference type="GO" id="GO:0016020">
    <property type="term" value="C:membrane"/>
    <property type="evidence" value="ECO:0007669"/>
    <property type="project" value="UniProtKB-SubCell"/>
</dbReference>
<dbReference type="EMBL" id="MCGO01000030">
    <property type="protein sequence ID" value="ORY42035.1"/>
    <property type="molecule type" value="Genomic_DNA"/>
</dbReference>
<evidence type="ECO:0000259" key="6">
    <source>
        <dbReference type="PROSITE" id="PS50259"/>
    </source>
</evidence>
<evidence type="ECO:0000256" key="3">
    <source>
        <dbReference type="ARBA" id="ARBA00022989"/>
    </source>
</evidence>
<keyword evidence="3 5" id="KW-1133">Transmembrane helix</keyword>
<dbReference type="InterPro" id="IPR017978">
    <property type="entry name" value="GPCR_3_C"/>
</dbReference>